<dbReference type="InterPro" id="IPR010982">
    <property type="entry name" value="Lambda_DNA-bd_dom_sf"/>
</dbReference>
<name>A0A347UAP5_9BACT</name>
<dbReference type="Proteomes" id="UP000290588">
    <property type="component" value="Unassembled WGS sequence"/>
</dbReference>
<dbReference type="OrthoDB" id="5345320at2"/>
<dbReference type="KEGG" id="aell:AELL_2297"/>
<dbReference type="Proteomes" id="UP000262582">
    <property type="component" value="Chromosome"/>
</dbReference>
<keyword evidence="4" id="KW-1185">Reference proteome</keyword>
<protein>
    <submittedName>
        <fullName evidence="3">Uncharacterized protein</fullName>
    </submittedName>
</protein>
<reference evidence="2 4" key="2">
    <citation type="submission" date="2018-08" db="EMBL/GenBank/DDBJ databases">
        <title>Complete genome of the Arcobacter ellisii type strain LMG 26155.</title>
        <authorList>
            <person name="Miller W.G."/>
            <person name="Yee E."/>
            <person name="Bono J.L."/>
        </authorList>
    </citation>
    <scope>NUCLEOTIDE SEQUENCE [LARGE SCALE GENOMIC DNA]</scope>
    <source>
        <strain evidence="2 4">LMG 26155</strain>
    </source>
</reference>
<sequence>MAELDFSLATTEEILKELGKRAKEKRKREIEYFGSQKDFAKHIGMTSRRYQEFEISGKITLEKFIDVLRGLEVLEDIQKLLNKKDEDFFHKKRDVKKTTLEKKDTKSSNDKQKNDTDVYIPNVFE</sequence>
<dbReference type="EMBL" id="CP032097">
    <property type="protein sequence ID" value="AXX95923.1"/>
    <property type="molecule type" value="Genomic_DNA"/>
</dbReference>
<dbReference type="EMBL" id="NXIG01000010">
    <property type="protein sequence ID" value="RXI29781.1"/>
    <property type="molecule type" value="Genomic_DNA"/>
</dbReference>
<dbReference type="AlphaFoldDB" id="A0A347UAP5"/>
<dbReference type="Gene3D" id="1.10.260.40">
    <property type="entry name" value="lambda repressor-like DNA-binding domains"/>
    <property type="match status" value="1"/>
</dbReference>
<feature type="region of interest" description="Disordered" evidence="1">
    <location>
        <begin position="97"/>
        <end position="125"/>
    </location>
</feature>
<evidence type="ECO:0000313" key="5">
    <source>
        <dbReference type="Proteomes" id="UP000290588"/>
    </source>
</evidence>
<reference evidence="3 5" key="1">
    <citation type="submission" date="2017-09" db="EMBL/GenBank/DDBJ databases">
        <title>Genomics of the genus Arcobacter.</title>
        <authorList>
            <person name="Perez-Cataluna A."/>
            <person name="Figueras M.J."/>
            <person name="Salas-Masso N."/>
        </authorList>
    </citation>
    <scope>NUCLEOTIDE SEQUENCE [LARGE SCALE GENOMIC DNA]</scope>
    <source>
        <strain evidence="3 5">CECT 7837</strain>
    </source>
</reference>
<feature type="compositionally biased region" description="Basic and acidic residues" evidence="1">
    <location>
        <begin position="97"/>
        <end position="116"/>
    </location>
</feature>
<dbReference type="RefSeq" id="WP_118918083.1">
    <property type="nucleotide sequence ID" value="NZ_CP032097.1"/>
</dbReference>
<evidence type="ECO:0000313" key="4">
    <source>
        <dbReference type="Proteomes" id="UP000262582"/>
    </source>
</evidence>
<proteinExistence type="predicted"/>
<evidence type="ECO:0000313" key="2">
    <source>
        <dbReference type="EMBL" id="AXX95923.1"/>
    </source>
</evidence>
<accession>A0A347UAP5</accession>
<organism evidence="3 5">
    <name type="scientific">Arcobacter ellisii</name>
    <dbReference type="NCBI Taxonomy" id="913109"/>
    <lineage>
        <taxon>Bacteria</taxon>
        <taxon>Pseudomonadati</taxon>
        <taxon>Campylobacterota</taxon>
        <taxon>Epsilonproteobacteria</taxon>
        <taxon>Campylobacterales</taxon>
        <taxon>Arcobacteraceae</taxon>
        <taxon>Arcobacter</taxon>
    </lineage>
</organism>
<evidence type="ECO:0000313" key="3">
    <source>
        <dbReference type="EMBL" id="RXI29781.1"/>
    </source>
</evidence>
<gene>
    <name evidence="2" type="ORF">AELL_2297</name>
    <name evidence="3" type="ORF">CP962_10465</name>
</gene>
<dbReference type="GO" id="GO:0003677">
    <property type="term" value="F:DNA binding"/>
    <property type="evidence" value="ECO:0007669"/>
    <property type="project" value="InterPro"/>
</dbReference>
<evidence type="ECO:0000256" key="1">
    <source>
        <dbReference type="SAM" id="MobiDB-lite"/>
    </source>
</evidence>